<dbReference type="EMBL" id="QKNV01000048">
    <property type="protein sequence ID" value="PZA22111.1"/>
    <property type="molecule type" value="Genomic_DNA"/>
</dbReference>
<dbReference type="OrthoDB" id="3215033at2"/>
<evidence type="ECO:0000313" key="4">
    <source>
        <dbReference type="Proteomes" id="UP000580718"/>
    </source>
</evidence>
<protein>
    <submittedName>
        <fullName evidence="2">DUF3046 domain-containing protein</fullName>
    </submittedName>
</protein>
<name>A0A323VBZ5_9ACTN</name>
<dbReference type="Proteomes" id="UP000580718">
    <property type="component" value="Unassembled WGS sequence"/>
</dbReference>
<organism evidence="2 3">
    <name type="scientific">Modestobacter versicolor</name>
    <dbReference type="NCBI Taxonomy" id="429133"/>
    <lineage>
        <taxon>Bacteria</taxon>
        <taxon>Bacillati</taxon>
        <taxon>Actinomycetota</taxon>
        <taxon>Actinomycetes</taxon>
        <taxon>Geodermatophilales</taxon>
        <taxon>Geodermatophilaceae</taxon>
        <taxon>Modestobacter</taxon>
    </lineage>
</organism>
<reference evidence="1 4" key="2">
    <citation type="submission" date="2020-08" db="EMBL/GenBank/DDBJ databases">
        <title>Sequencing the genomes of 1000 actinobacteria strains.</title>
        <authorList>
            <person name="Klenk H.-P."/>
        </authorList>
    </citation>
    <scope>NUCLEOTIDE SEQUENCE [LARGE SCALE GENOMIC DNA]</scope>
    <source>
        <strain evidence="1 4">DSM 16678</strain>
    </source>
</reference>
<accession>A0A323VBZ5</accession>
<dbReference type="AlphaFoldDB" id="A0A323VBZ5"/>
<evidence type="ECO:0000313" key="1">
    <source>
        <dbReference type="EMBL" id="MBB3678321.1"/>
    </source>
</evidence>
<sequence length="64" mass="7351">MRLQEFWSRMERQFGAVRSQTVVRDHVFGSLGGRTAAEAIEAGVAVRTVWLEICKEYDVPPKER</sequence>
<dbReference type="InterPro" id="IPR021408">
    <property type="entry name" value="DUF3046"/>
</dbReference>
<dbReference type="Pfam" id="PF11248">
    <property type="entry name" value="DUF3046"/>
    <property type="match status" value="1"/>
</dbReference>
<dbReference type="EMBL" id="JACIBU010000002">
    <property type="protein sequence ID" value="MBB3678321.1"/>
    <property type="molecule type" value="Genomic_DNA"/>
</dbReference>
<gene>
    <name evidence="2" type="ORF">DMO24_06825</name>
    <name evidence="1" type="ORF">FHX36_004110</name>
</gene>
<dbReference type="RefSeq" id="WP_110551576.1">
    <property type="nucleotide sequence ID" value="NZ_JACIBU010000002.1"/>
</dbReference>
<proteinExistence type="predicted"/>
<keyword evidence="3" id="KW-1185">Reference proteome</keyword>
<evidence type="ECO:0000313" key="2">
    <source>
        <dbReference type="EMBL" id="PZA22111.1"/>
    </source>
</evidence>
<evidence type="ECO:0000313" key="3">
    <source>
        <dbReference type="Proteomes" id="UP000247602"/>
    </source>
</evidence>
<reference evidence="2 3" key="1">
    <citation type="submission" date="2018-06" db="EMBL/GenBank/DDBJ databases">
        <title>Draft genome sequence of Modestobacter versicolor CP153-2.</title>
        <authorList>
            <person name="Gundlapally S.R."/>
        </authorList>
    </citation>
    <scope>NUCLEOTIDE SEQUENCE [LARGE SCALE GENOMIC DNA]</scope>
    <source>
        <strain evidence="2 3">CP153-2</strain>
    </source>
</reference>
<dbReference type="Proteomes" id="UP000247602">
    <property type="component" value="Unassembled WGS sequence"/>
</dbReference>
<comment type="caution">
    <text evidence="2">The sequence shown here is derived from an EMBL/GenBank/DDBJ whole genome shotgun (WGS) entry which is preliminary data.</text>
</comment>